<evidence type="ECO:0000256" key="5">
    <source>
        <dbReference type="SAM" id="SignalP"/>
    </source>
</evidence>
<feature type="region of interest" description="Disordered" evidence="4">
    <location>
        <begin position="346"/>
        <end position="381"/>
    </location>
</feature>
<evidence type="ECO:0000256" key="4">
    <source>
        <dbReference type="SAM" id="MobiDB-lite"/>
    </source>
</evidence>
<dbReference type="InterPro" id="IPR003591">
    <property type="entry name" value="Leu-rich_rpt_typical-subtyp"/>
</dbReference>
<evidence type="ECO:0000256" key="1">
    <source>
        <dbReference type="ARBA" id="ARBA00022614"/>
    </source>
</evidence>
<keyword evidence="1" id="KW-0433">Leucine-rich repeat</keyword>
<protein>
    <submittedName>
        <fullName evidence="6">Putative leucine-rich repeat protein</fullName>
    </submittedName>
</protein>
<feature type="compositionally biased region" description="Acidic residues" evidence="4">
    <location>
        <begin position="350"/>
        <end position="371"/>
    </location>
</feature>
<feature type="signal peptide" evidence="5">
    <location>
        <begin position="1"/>
        <end position="22"/>
    </location>
</feature>
<dbReference type="PANTHER" id="PTHR24366">
    <property type="entry name" value="IG(IMMUNOGLOBULIN) AND LRR(LEUCINE RICH REPEAT) DOMAINS"/>
    <property type="match status" value="1"/>
</dbReference>
<reference evidence="6" key="1">
    <citation type="submission" date="2018-01" db="EMBL/GenBank/DDBJ databases">
        <title>An insight into the sialome of Amazonian anophelines.</title>
        <authorList>
            <person name="Ribeiro J.M."/>
            <person name="Scarpassa V."/>
            <person name="Calvo E."/>
        </authorList>
    </citation>
    <scope>NUCLEOTIDE SEQUENCE</scope>
    <source>
        <tissue evidence="6">Salivary glands</tissue>
    </source>
</reference>
<dbReference type="SUPFAM" id="SSF52058">
    <property type="entry name" value="L domain-like"/>
    <property type="match status" value="1"/>
</dbReference>
<name>A0A2M3ZDX3_9DIPT</name>
<dbReference type="Pfam" id="PF13855">
    <property type="entry name" value="LRR_8"/>
    <property type="match status" value="2"/>
</dbReference>
<feature type="coiled-coil region" evidence="3">
    <location>
        <begin position="311"/>
        <end position="342"/>
    </location>
</feature>
<dbReference type="InterPro" id="IPR032675">
    <property type="entry name" value="LRR_dom_sf"/>
</dbReference>
<keyword evidence="2" id="KW-0677">Repeat</keyword>
<keyword evidence="5" id="KW-0732">Signal</keyword>
<keyword evidence="3" id="KW-0175">Coiled coil</keyword>
<dbReference type="Gene3D" id="3.80.10.10">
    <property type="entry name" value="Ribonuclease Inhibitor"/>
    <property type="match status" value="1"/>
</dbReference>
<dbReference type="PANTHER" id="PTHR24366:SF96">
    <property type="entry name" value="LEUCINE RICH REPEAT CONTAINING 53"/>
    <property type="match status" value="1"/>
</dbReference>
<organism evidence="6">
    <name type="scientific">Anopheles braziliensis</name>
    <dbReference type="NCBI Taxonomy" id="58242"/>
    <lineage>
        <taxon>Eukaryota</taxon>
        <taxon>Metazoa</taxon>
        <taxon>Ecdysozoa</taxon>
        <taxon>Arthropoda</taxon>
        <taxon>Hexapoda</taxon>
        <taxon>Insecta</taxon>
        <taxon>Pterygota</taxon>
        <taxon>Neoptera</taxon>
        <taxon>Endopterygota</taxon>
        <taxon>Diptera</taxon>
        <taxon>Nematocera</taxon>
        <taxon>Culicoidea</taxon>
        <taxon>Culicidae</taxon>
        <taxon>Anophelinae</taxon>
        <taxon>Anopheles</taxon>
    </lineage>
</organism>
<dbReference type="SMART" id="SM00369">
    <property type="entry name" value="LRR_TYP"/>
    <property type="match status" value="4"/>
</dbReference>
<dbReference type="AlphaFoldDB" id="A0A2M3ZDX3"/>
<evidence type="ECO:0000256" key="2">
    <source>
        <dbReference type="ARBA" id="ARBA00022737"/>
    </source>
</evidence>
<proteinExistence type="predicted"/>
<dbReference type="InterPro" id="IPR001611">
    <property type="entry name" value="Leu-rich_rpt"/>
</dbReference>
<evidence type="ECO:0000256" key="3">
    <source>
        <dbReference type="SAM" id="Coils"/>
    </source>
</evidence>
<dbReference type="EMBL" id="GGFM01006016">
    <property type="protein sequence ID" value="MBW26767.1"/>
    <property type="molecule type" value="Transcribed_RNA"/>
</dbReference>
<accession>A0A2M3ZDX3</accession>
<feature type="chain" id="PRO_5014675893" evidence="5">
    <location>
        <begin position="23"/>
        <end position="504"/>
    </location>
</feature>
<evidence type="ECO:0000313" key="6">
    <source>
        <dbReference type="EMBL" id="MBW26767.1"/>
    </source>
</evidence>
<sequence>MHRVTALLLCALFSTLEGMCDGAKDGVAFNCASSSTVCFISGMVFTNPNARLALANVESKRSLSIKSGQITAFRMAHCDGFRSFEKVTIGHTGLQELCIAWEFVQVMAEGNRIKTLHTDPGESQKLEILKLSNNELTDAAVLCKFKALKELHLENNRLSTLDMACFSQMSQLQKLLLAGNRLNHLATTNSTLELPSLTTLDLRNNTLTVLDVSSWAFESLTTLQLAFNNLTHVTGDMLRFVDLEEVSLANNNWHCEPLDALLTALQTNFAKIVDGDSDCQGINNSTICCREEVLPTEGELFGELAKFTELEQRYNSTNSSLLARLEKIEAEFREQLEATKEIFRKSTEVELSEAESEGSGDNGEEEEEEELVTSVAETTGSPYNETIVESAGNTTVQPVAVQPAKAGATKEKKCKPQKPMDLPDLNCTTTLEEIRHELQALKEEINPLLVKSRTEYQQLSLTTKLIKHEFRTAVQRGALRFKALANQLDELHLFMRAKFDSLKQ</sequence>